<dbReference type="GO" id="GO:0004175">
    <property type="term" value="F:endopeptidase activity"/>
    <property type="evidence" value="ECO:0007669"/>
    <property type="project" value="UniProtKB-ARBA"/>
</dbReference>
<feature type="transmembrane region" description="Helical" evidence="1">
    <location>
        <begin position="21"/>
        <end position="42"/>
    </location>
</feature>
<feature type="transmembrane region" description="Helical" evidence="1">
    <location>
        <begin position="167"/>
        <end position="187"/>
    </location>
</feature>
<dbReference type="Proteomes" id="UP000053157">
    <property type="component" value="Unassembled WGS sequence"/>
</dbReference>
<feature type="transmembrane region" description="Helical" evidence="1">
    <location>
        <begin position="91"/>
        <end position="113"/>
    </location>
</feature>
<accession>A0A0W1SN67</accession>
<keyword evidence="1" id="KW-0472">Membrane</keyword>
<feature type="transmembrane region" description="Helical" evidence="1">
    <location>
        <begin position="48"/>
        <end position="70"/>
    </location>
</feature>
<feature type="transmembrane region" description="Helical" evidence="1">
    <location>
        <begin position="133"/>
        <end position="155"/>
    </location>
</feature>
<dbReference type="OrthoDB" id="28575at2157"/>
<evidence type="ECO:0000256" key="1">
    <source>
        <dbReference type="SAM" id="Phobius"/>
    </source>
</evidence>
<feature type="transmembrane region" description="Helical" evidence="1">
    <location>
        <begin position="224"/>
        <end position="241"/>
    </location>
</feature>
<dbReference type="InterPro" id="IPR003675">
    <property type="entry name" value="Rce1/LyrA-like_dom"/>
</dbReference>
<dbReference type="AlphaFoldDB" id="A0A0W1SN67"/>
<dbReference type="InterPro" id="IPR042150">
    <property type="entry name" value="MmRce1-like"/>
</dbReference>
<name>A0A0W1SN67_9EURY</name>
<dbReference type="Pfam" id="PF02517">
    <property type="entry name" value="Rce1-like"/>
    <property type="match status" value="1"/>
</dbReference>
<dbReference type="EMBL" id="LOPV01000160">
    <property type="protein sequence ID" value="KTG27729.1"/>
    <property type="molecule type" value="Genomic_DNA"/>
</dbReference>
<evidence type="ECO:0000259" key="2">
    <source>
        <dbReference type="Pfam" id="PF02517"/>
    </source>
</evidence>
<feature type="domain" description="CAAX prenyl protease 2/Lysostaphin resistance protein A-like" evidence="2">
    <location>
        <begin position="131"/>
        <end position="236"/>
    </location>
</feature>
<keyword evidence="1" id="KW-1133">Transmembrane helix</keyword>
<dbReference type="GO" id="GO:0080120">
    <property type="term" value="P:CAAX-box protein maturation"/>
    <property type="evidence" value="ECO:0007669"/>
    <property type="project" value="UniProtKB-ARBA"/>
</dbReference>
<sequence length="279" mass="31525">MTTYRRLQNVAVQSRPWGFPLVYLGWAFVFWAPILVSETSVWSFPNVVFFLVGGASPLLAGVTLAVLTGGTERLRGMWRRLTDLRRINPTWFVTILLFWPAFNLLVAGAAFTLGVSDRPVDIVWGLLTDPETLVFVLVLSFVFPLVEEIGLRGYYLDALQERFSPTVAGLFNGGTWAVWHAPFVFFPGYYANTTFDPELWWWLPSIVLQTLLIVWVYNNTQRSILAVLLFHGMMNLTGEFLGLAPEMFPFLLVGTALVAMAVVLHWRRPTSGTHSHPTK</sequence>
<keyword evidence="1" id="KW-0812">Transmembrane</keyword>
<dbReference type="PANTHER" id="PTHR35797">
    <property type="entry name" value="PROTEASE-RELATED"/>
    <property type="match status" value="1"/>
</dbReference>
<reference evidence="3 4" key="1">
    <citation type="submission" date="2015-12" db="EMBL/GenBank/DDBJ databases">
        <title>Haloferax profundi sp. nov. isolated from the Discovery deep brine-seawater interface in the Red Sea.</title>
        <authorList>
            <person name="Zhang G."/>
            <person name="Stingl U."/>
            <person name="Rashid M."/>
        </authorList>
    </citation>
    <scope>NUCLEOTIDE SEQUENCE [LARGE SCALE GENOMIC DNA]</scope>
    <source>
        <strain evidence="3 4">SB29</strain>
    </source>
</reference>
<gene>
    <name evidence="3" type="ORF">AUR66_13435</name>
</gene>
<dbReference type="PANTHER" id="PTHR35797:SF1">
    <property type="entry name" value="PROTEASE"/>
    <property type="match status" value="1"/>
</dbReference>
<dbReference type="RefSeq" id="WP_058572024.1">
    <property type="nucleotide sequence ID" value="NZ_LOPV01000160.1"/>
</dbReference>
<organism evidence="3 4">
    <name type="scientific">Haloferax profundi</name>
    <dbReference type="NCBI Taxonomy" id="1544718"/>
    <lineage>
        <taxon>Archaea</taxon>
        <taxon>Methanobacteriati</taxon>
        <taxon>Methanobacteriota</taxon>
        <taxon>Stenosarchaea group</taxon>
        <taxon>Halobacteria</taxon>
        <taxon>Halobacteriales</taxon>
        <taxon>Haloferacaceae</taxon>
        <taxon>Haloferax</taxon>
    </lineage>
</organism>
<protein>
    <submittedName>
        <fullName evidence="3">Abortive infection protein</fullName>
    </submittedName>
</protein>
<keyword evidence="4" id="KW-1185">Reference proteome</keyword>
<feature type="transmembrane region" description="Helical" evidence="1">
    <location>
        <begin position="247"/>
        <end position="266"/>
    </location>
</feature>
<comment type="caution">
    <text evidence="3">The sequence shown here is derived from an EMBL/GenBank/DDBJ whole genome shotgun (WGS) entry which is preliminary data.</text>
</comment>
<evidence type="ECO:0000313" key="4">
    <source>
        <dbReference type="Proteomes" id="UP000053157"/>
    </source>
</evidence>
<evidence type="ECO:0000313" key="3">
    <source>
        <dbReference type="EMBL" id="KTG27729.1"/>
    </source>
</evidence>
<proteinExistence type="predicted"/>
<feature type="transmembrane region" description="Helical" evidence="1">
    <location>
        <begin position="199"/>
        <end position="217"/>
    </location>
</feature>